<dbReference type="GO" id="GO:0043565">
    <property type="term" value="F:sequence-specific DNA binding"/>
    <property type="evidence" value="ECO:0007669"/>
    <property type="project" value="InterPro"/>
</dbReference>
<dbReference type="Proteomes" id="UP001249240">
    <property type="component" value="Unassembled WGS sequence"/>
</dbReference>
<dbReference type="AlphaFoldDB" id="A0AAW8SYR1"/>
<organism evidence="5 6">
    <name type="scientific">Enterococcus raffinosus</name>
    <dbReference type="NCBI Taxonomy" id="71452"/>
    <lineage>
        <taxon>Bacteria</taxon>
        <taxon>Bacillati</taxon>
        <taxon>Bacillota</taxon>
        <taxon>Bacilli</taxon>
        <taxon>Lactobacillales</taxon>
        <taxon>Enterococcaceae</taxon>
        <taxon>Enterococcus</taxon>
    </lineage>
</organism>
<feature type="domain" description="HTH araC/xylS-type" evidence="4">
    <location>
        <begin position="203"/>
        <end position="301"/>
    </location>
</feature>
<reference evidence="5" key="1">
    <citation type="submission" date="2023-03" db="EMBL/GenBank/DDBJ databases">
        <authorList>
            <person name="Shen W."/>
            <person name="Cai J."/>
        </authorList>
    </citation>
    <scope>NUCLEOTIDE SEQUENCE</scope>
    <source>
        <strain evidence="5">B646-2</strain>
    </source>
</reference>
<dbReference type="InterPro" id="IPR020449">
    <property type="entry name" value="Tscrpt_reg_AraC-type_HTH"/>
</dbReference>
<dbReference type="SUPFAM" id="SSF46689">
    <property type="entry name" value="Homeodomain-like"/>
    <property type="match status" value="1"/>
</dbReference>
<keyword evidence="2" id="KW-0238">DNA-binding</keyword>
<dbReference type="EMBL" id="JARPXM010000016">
    <property type="protein sequence ID" value="MDT2539296.1"/>
    <property type="molecule type" value="Genomic_DNA"/>
</dbReference>
<comment type="caution">
    <text evidence="5">The sequence shown here is derived from an EMBL/GenBank/DDBJ whole genome shotgun (WGS) entry which is preliminary data.</text>
</comment>
<dbReference type="GO" id="GO:0003700">
    <property type="term" value="F:DNA-binding transcription factor activity"/>
    <property type="evidence" value="ECO:0007669"/>
    <property type="project" value="InterPro"/>
</dbReference>
<keyword evidence="3" id="KW-0804">Transcription</keyword>
<dbReference type="PANTHER" id="PTHR43280:SF2">
    <property type="entry name" value="HTH-TYPE TRANSCRIPTIONAL REGULATOR EXSA"/>
    <property type="match status" value="1"/>
</dbReference>
<protein>
    <submittedName>
        <fullName evidence="5">Helix-turn-helix transcriptional regulator</fullName>
    </submittedName>
</protein>
<dbReference type="PANTHER" id="PTHR43280">
    <property type="entry name" value="ARAC-FAMILY TRANSCRIPTIONAL REGULATOR"/>
    <property type="match status" value="1"/>
</dbReference>
<gene>
    <name evidence="5" type="ORF">P7D78_14265</name>
</gene>
<dbReference type="RefSeq" id="WP_176747644.1">
    <property type="nucleotide sequence ID" value="NZ_CABLCA010000075.1"/>
</dbReference>
<accession>A0AAW8SYR1</accession>
<evidence type="ECO:0000313" key="5">
    <source>
        <dbReference type="EMBL" id="MDT2539296.1"/>
    </source>
</evidence>
<evidence type="ECO:0000256" key="2">
    <source>
        <dbReference type="ARBA" id="ARBA00023125"/>
    </source>
</evidence>
<name>A0AAW8SYR1_9ENTE</name>
<dbReference type="InterPro" id="IPR018060">
    <property type="entry name" value="HTH_AraC"/>
</dbReference>
<evidence type="ECO:0000313" key="6">
    <source>
        <dbReference type="Proteomes" id="UP001249240"/>
    </source>
</evidence>
<dbReference type="Pfam" id="PF12833">
    <property type="entry name" value="HTH_18"/>
    <property type="match status" value="1"/>
</dbReference>
<evidence type="ECO:0000259" key="4">
    <source>
        <dbReference type="PROSITE" id="PS01124"/>
    </source>
</evidence>
<evidence type="ECO:0000256" key="1">
    <source>
        <dbReference type="ARBA" id="ARBA00023015"/>
    </source>
</evidence>
<dbReference type="Gene3D" id="1.10.10.60">
    <property type="entry name" value="Homeodomain-like"/>
    <property type="match status" value="1"/>
</dbReference>
<proteinExistence type="predicted"/>
<dbReference type="SMART" id="SM00342">
    <property type="entry name" value="HTH_ARAC"/>
    <property type="match status" value="1"/>
</dbReference>
<dbReference type="PROSITE" id="PS01124">
    <property type="entry name" value="HTH_ARAC_FAMILY_2"/>
    <property type="match status" value="1"/>
</dbReference>
<dbReference type="PRINTS" id="PR00032">
    <property type="entry name" value="HTHARAC"/>
</dbReference>
<sequence length="325" mass="38248">MVKGKIHCSQFSKSQDYSNGLSQLNYQYTINSPRETLSASKIYQLDPFIITHSIVDCSQGVFTRSIKDRKEYLGFRFVKNGFERHFDGHHTSILKDYTIGIFDLRATSNYQRERRTEGINLFIPKDCQTEKLLESPKNSRIINAERGMGRNLLEMIFQMTEQFSFCSEEESRLLLKHFLQLFCEWLSESAPFLDSQNYNRLLVRATDFMRLNLKDSQLTIEQTAHYCQTSIRTLQKIFQTAELSFSHYLNDLRLTSAAISLYQTNRLITEIAFECGFNNSAYFSKRFKEKYHLSPIQYRKKAQEMMKVNEMIKTNCPLLMNFNKK</sequence>
<keyword evidence="1" id="KW-0805">Transcription regulation</keyword>
<dbReference type="InterPro" id="IPR009057">
    <property type="entry name" value="Homeodomain-like_sf"/>
</dbReference>
<evidence type="ECO:0000256" key="3">
    <source>
        <dbReference type="ARBA" id="ARBA00023163"/>
    </source>
</evidence>